<protein>
    <recommendedName>
        <fullName evidence="6">Pentatricopeptide repeat-containing protein</fullName>
    </recommendedName>
</protein>
<keyword evidence="5" id="KW-1185">Reference proteome</keyword>
<dbReference type="FunFam" id="1.25.40.10:FF:000212">
    <property type="entry name" value="Pentatricopeptide repeat-containing protein At2g03380, mitochondrial"/>
    <property type="match status" value="1"/>
</dbReference>
<dbReference type="InterPro" id="IPR002885">
    <property type="entry name" value="PPR_rpt"/>
</dbReference>
<dbReference type="InterPro" id="IPR046960">
    <property type="entry name" value="PPR_At4g14850-like_plant"/>
</dbReference>
<gene>
    <name evidence="4" type="ORF">Nepgr_028021</name>
</gene>
<comment type="similarity">
    <text evidence="2">Belongs to the PPR family. PCMP-E subfamily.</text>
</comment>
<dbReference type="AlphaFoldDB" id="A0AAD3T9W3"/>
<dbReference type="Pfam" id="PF01535">
    <property type="entry name" value="PPR"/>
    <property type="match status" value="5"/>
</dbReference>
<evidence type="ECO:0000313" key="4">
    <source>
        <dbReference type="EMBL" id="GMH26178.1"/>
    </source>
</evidence>
<dbReference type="Proteomes" id="UP001279734">
    <property type="component" value="Unassembled WGS sequence"/>
</dbReference>
<feature type="repeat" description="PPR" evidence="3">
    <location>
        <begin position="569"/>
        <end position="603"/>
    </location>
</feature>
<dbReference type="PANTHER" id="PTHR47926:SF344">
    <property type="entry name" value="OS07G0636900 PROTEIN"/>
    <property type="match status" value="1"/>
</dbReference>
<proteinExistence type="inferred from homology"/>
<dbReference type="InterPro" id="IPR011990">
    <property type="entry name" value="TPR-like_helical_dom_sf"/>
</dbReference>
<keyword evidence="1" id="KW-0677">Repeat</keyword>
<feature type="repeat" description="PPR" evidence="3">
    <location>
        <begin position="164"/>
        <end position="198"/>
    </location>
</feature>
<dbReference type="FunFam" id="1.25.40.10:FF:000344">
    <property type="entry name" value="Pentatricopeptide repeat-containing protein"/>
    <property type="match status" value="1"/>
</dbReference>
<accession>A0AAD3T9W3</accession>
<evidence type="ECO:0000256" key="1">
    <source>
        <dbReference type="ARBA" id="ARBA00022737"/>
    </source>
</evidence>
<dbReference type="Gene3D" id="1.25.40.10">
    <property type="entry name" value="Tetratricopeptide repeat domain"/>
    <property type="match status" value="5"/>
</dbReference>
<dbReference type="GO" id="GO:0009451">
    <property type="term" value="P:RNA modification"/>
    <property type="evidence" value="ECO:0007669"/>
    <property type="project" value="InterPro"/>
</dbReference>
<dbReference type="FunFam" id="1.25.40.10:FF:000031">
    <property type="entry name" value="Pentatricopeptide repeat-containing protein mitochondrial"/>
    <property type="match status" value="1"/>
</dbReference>
<evidence type="ECO:0000313" key="5">
    <source>
        <dbReference type="Proteomes" id="UP001279734"/>
    </source>
</evidence>
<name>A0AAD3T9W3_NEPGR</name>
<feature type="repeat" description="PPR" evidence="3">
    <location>
        <begin position="538"/>
        <end position="568"/>
    </location>
</feature>
<evidence type="ECO:0000256" key="2">
    <source>
        <dbReference type="ARBA" id="ARBA00061659"/>
    </source>
</evidence>
<reference evidence="4" key="1">
    <citation type="submission" date="2023-05" db="EMBL/GenBank/DDBJ databases">
        <title>Nepenthes gracilis genome sequencing.</title>
        <authorList>
            <person name="Fukushima K."/>
        </authorList>
    </citation>
    <scope>NUCLEOTIDE SEQUENCE</scope>
    <source>
        <strain evidence="4">SING2019-196</strain>
    </source>
</reference>
<dbReference type="PANTHER" id="PTHR47926">
    <property type="entry name" value="PENTATRICOPEPTIDE REPEAT-CONTAINING PROTEIN"/>
    <property type="match status" value="1"/>
</dbReference>
<feature type="repeat" description="PPR" evidence="3">
    <location>
        <begin position="266"/>
        <end position="300"/>
    </location>
</feature>
<dbReference type="EMBL" id="BSYO01000030">
    <property type="protein sequence ID" value="GMH26178.1"/>
    <property type="molecule type" value="Genomic_DNA"/>
</dbReference>
<evidence type="ECO:0008006" key="6">
    <source>
        <dbReference type="Google" id="ProtNLM"/>
    </source>
</evidence>
<dbReference type="Pfam" id="PF13812">
    <property type="entry name" value="PPR_3"/>
    <property type="match status" value="1"/>
</dbReference>
<dbReference type="PROSITE" id="PS51375">
    <property type="entry name" value="PPR"/>
    <property type="match status" value="7"/>
</dbReference>
<feature type="repeat" description="PPR" evidence="3">
    <location>
        <begin position="468"/>
        <end position="502"/>
    </location>
</feature>
<dbReference type="GO" id="GO:0003723">
    <property type="term" value="F:RNA binding"/>
    <property type="evidence" value="ECO:0007669"/>
    <property type="project" value="InterPro"/>
</dbReference>
<dbReference type="NCBIfam" id="TIGR00756">
    <property type="entry name" value="PPR"/>
    <property type="match status" value="5"/>
</dbReference>
<sequence length="777" mass="87898">MTLYMPLFRSCSTLRTLNQLHAHLLVTGLHYDPQSSTKLIESYAEMDSLKSAHRVFETYTNPDPFMWGVLIKCSVWSGFYREAILLYHRMLYVQVHLNAFIFPSILRASSGFGDLGVGKIIHGTVIKCGFETDNVVQTALLCMYGELGCIYHARKVFDKMSVWDVVSWSSMIFCYVQNGLASEGLEMFREMIFKGMEVDSVTMFAVAEACGELGFVHLTKSIHGYLLRQEVMSDDRSLDNSLIVMYSKCGDLGSAEKLFQNVTEKSVSTWIAMIISYNQNTHHGKALETFVKMQQSNVEPNSMTFMAVIYSCARLGLLNKAKSCHSYAIRRGIDPEYELLGPALIDLYAECGSPRDCRTMFERVKEKDIIMWNMLISVHKQKGLLEDALILFVQMHMQGFSPDTFTLSSALSASGSSGRYQLGCQIHSHLVKTGYSDEYVQNSLIDFYSKCGVLDSAYAIFIQFQGRSVITWNSMICGFSHNGKFVEAINLFDHMCSNHLEMNGITFLSVIQACSDSGYLEKGKWVHHKLIINGMRGDMQINTALVDMYAKCGEIKMAERVFDSMRDRSVVSWSAMLAGFAAHGDVKAAISLFTQMVNSGIKPNEVAFLNILSACTHAGYVEEGKLFYNSMTTGYGIEPKHEHFVCIVDLLSRAGDIDGAYRIIKSLPFMADVGIWSSLLNGCRIHRRMDIVQSIEDELLNTATTDAGNCTLLANIYAEDENWDEFERRRLAWPLRKDDTHKSRNGFLFSPFLHLCFLEMIYTDRYFEFLLEEARSI</sequence>
<comment type="caution">
    <text evidence="4">The sequence shown here is derived from an EMBL/GenBank/DDBJ whole genome shotgun (WGS) entry which is preliminary data.</text>
</comment>
<evidence type="ECO:0000256" key="3">
    <source>
        <dbReference type="PROSITE-ProRule" id="PRU00708"/>
    </source>
</evidence>
<organism evidence="4 5">
    <name type="scientific">Nepenthes gracilis</name>
    <name type="common">Slender pitcher plant</name>
    <dbReference type="NCBI Taxonomy" id="150966"/>
    <lineage>
        <taxon>Eukaryota</taxon>
        <taxon>Viridiplantae</taxon>
        <taxon>Streptophyta</taxon>
        <taxon>Embryophyta</taxon>
        <taxon>Tracheophyta</taxon>
        <taxon>Spermatophyta</taxon>
        <taxon>Magnoliopsida</taxon>
        <taxon>eudicotyledons</taxon>
        <taxon>Gunneridae</taxon>
        <taxon>Pentapetalae</taxon>
        <taxon>Caryophyllales</taxon>
        <taxon>Nepenthaceae</taxon>
        <taxon>Nepenthes</taxon>
    </lineage>
</organism>
<feature type="repeat" description="PPR" evidence="3">
    <location>
        <begin position="301"/>
        <end position="335"/>
    </location>
</feature>
<dbReference type="Pfam" id="PF13041">
    <property type="entry name" value="PPR_2"/>
    <property type="match status" value="3"/>
</dbReference>
<feature type="repeat" description="PPR" evidence="3">
    <location>
        <begin position="368"/>
        <end position="402"/>
    </location>
</feature>
<dbReference type="FunFam" id="1.25.40.10:FF:000343">
    <property type="entry name" value="Pentatricopeptide repeat-containing protein At3g58590"/>
    <property type="match status" value="1"/>
</dbReference>